<dbReference type="EMBL" id="JAVDWA010000001">
    <property type="protein sequence ID" value="MDR7071296.1"/>
    <property type="molecule type" value="Genomic_DNA"/>
</dbReference>
<keyword evidence="3" id="KW-1185">Reference proteome</keyword>
<accession>A0ABU1TVQ6</accession>
<dbReference type="RefSeq" id="WP_310255797.1">
    <property type="nucleotide sequence ID" value="NZ_JAVDWA010000001.1"/>
</dbReference>
<keyword evidence="1" id="KW-0812">Transmembrane</keyword>
<evidence type="ECO:0000313" key="3">
    <source>
        <dbReference type="Proteomes" id="UP001258181"/>
    </source>
</evidence>
<protein>
    <recommendedName>
        <fullName evidence="4">HD family phosphohydrolase</fullName>
    </recommendedName>
</protein>
<organism evidence="2 3">
    <name type="scientific">Fictibacillus barbaricus</name>
    <dbReference type="NCBI Taxonomy" id="182136"/>
    <lineage>
        <taxon>Bacteria</taxon>
        <taxon>Bacillati</taxon>
        <taxon>Bacillota</taxon>
        <taxon>Bacilli</taxon>
        <taxon>Bacillales</taxon>
        <taxon>Fictibacillaceae</taxon>
        <taxon>Fictibacillus</taxon>
    </lineage>
</organism>
<evidence type="ECO:0000256" key="1">
    <source>
        <dbReference type="SAM" id="Phobius"/>
    </source>
</evidence>
<proteinExistence type="predicted"/>
<comment type="caution">
    <text evidence="2">The sequence shown here is derived from an EMBL/GenBank/DDBJ whole genome shotgun (WGS) entry which is preliminary data.</text>
</comment>
<gene>
    <name evidence="2" type="ORF">J2X07_000271</name>
</gene>
<sequence>MTALNLFIGWQVLCFVALIILAILSWVYYDKRYKKNNISKVPSGYIWTDEISIDPTTGKKERVYYNPDTGDRFYKQE</sequence>
<evidence type="ECO:0000313" key="2">
    <source>
        <dbReference type="EMBL" id="MDR7071296.1"/>
    </source>
</evidence>
<keyword evidence="1" id="KW-1133">Transmembrane helix</keyword>
<reference evidence="2 3" key="1">
    <citation type="submission" date="2023-07" db="EMBL/GenBank/DDBJ databases">
        <title>Sorghum-associated microbial communities from plants grown in Nebraska, USA.</title>
        <authorList>
            <person name="Schachtman D."/>
        </authorList>
    </citation>
    <scope>NUCLEOTIDE SEQUENCE [LARGE SCALE GENOMIC DNA]</scope>
    <source>
        <strain evidence="2 3">BE211</strain>
    </source>
</reference>
<name>A0ABU1TVQ6_9BACL</name>
<dbReference type="Proteomes" id="UP001258181">
    <property type="component" value="Unassembled WGS sequence"/>
</dbReference>
<keyword evidence="1" id="KW-0472">Membrane</keyword>
<feature type="transmembrane region" description="Helical" evidence="1">
    <location>
        <begin position="6"/>
        <end position="29"/>
    </location>
</feature>
<evidence type="ECO:0008006" key="4">
    <source>
        <dbReference type="Google" id="ProtNLM"/>
    </source>
</evidence>